<dbReference type="Pfam" id="PF02401">
    <property type="entry name" value="LYTB"/>
    <property type="match status" value="1"/>
</dbReference>
<comment type="caution">
    <text evidence="6">The sequence shown here is derived from an EMBL/GenBank/DDBJ whole genome shotgun (WGS) entry which is preliminary data.</text>
</comment>
<dbReference type="GO" id="GO:0051745">
    <property type="term" value="F:4-hydroxy-3-methylbut-2-enyl diphosphate reductase activity"/>
    <property type="evidence" value="ECO:0007669"/>
    <property type="project" value="InterPro"/>
</dbReference>
<dbReference type="GO" id="GO:0050992">
    <property type="term" value="P:dimethylallyl diphosphate biosynthetic process"/>
    <property type="evidence" value="ECO:0007669"/>
    <property type="project" value="InterPro"/>
</dbReference>
<name>A0A9E1F9X2_9BACT</name>
<dbReference type="GO" id="GO:0046872">
    <property type="term" value="F:metal ion binding"/>
    <property type="evidence" value="ECO:0007669"/>
    <property type="project" value="UniProtKB-KW"/>
</dbReference>
<dbReference type="GO" id="GO:0019288">
    <property type="term" value="P:isopentenyl diphosphate biosynthetic process, methylerythritol 4-phosphate pathway"/>
    <property type="evidence" value="ECO:0007669"/>
    <property type="project" value="InterPro"/>
</dbReference>
<gene>
    <name evidence="6" type="ORF">KIC69_08680</name>
</gene>
<evidence type="ECO:0000256" key="3">
    <source>
        <dbReference type="ARBA" id="ARBA00022723"/>
    </source>
</evidence>
<accession>A0A9E1F9X2</accession>
<keyword evidence="3" id="KW-0479">Metal-binding</keyword>
<feature type="non-terminal residue" evidence="6">
    <location>
        <position position="1"/>
    </location>
</feature>
<evidence type="ECO:0000313" key="7">
    <source>
        <dbReference type="Proteomes" id="UP000824019"/>
    </source>
</evidence>
<keyword evidence="5" id="KW-0411">Iron-sulfur</keyword>
<evidence type="ECO:0000313" key="6">
    <source>
        <dbReference type="EMBL" id="MBS5830884.1"/>
    </source>
</evidence>
<dbReference type="Gene3D" id="3.40.1010.20">
    <property type="entry name" value="4-hydroxy-3-methylbut-2-enyl diphosphate reductase, catalytic domain"/>
    <property type="match status" value="1"/>
</dbReference>
<dbReference type="GO" id="GO:0051539">
    <property type="term" value="F:4 iron, 4 sulfur cluster binding"/>
    <property type="evidence" value="ECO:0007669"/>
    <property type="project" value="UniProtKB-KW"/>
</dbReference>
<sequence length="102" mass="11568">MLHVKELRVFNTICNATFENQEAAKNLAKRADVMIIIGGKNSSNTKQLYLISKNFCEDSYLIESEEELERSWFDGKNLCGISAGASTPDWIIQKVVDRIKKV</sequence>
<organism evidence="6 7">
    <name type="scientific">Campylobacter concisus</name>
    <dbReference type="NCBI Taxonomy" id="199"/>
    <lineage>
        <taxon>Bacteria</taxon>
        <taxon>Pseudomonadati</taxon>
        <taxon>Campylobacterota</taxon>
        <taxon>Epsilonproteobacteria</taxon>
        <taxon>Campylobacterales</taxon>
        <taxon>Campylobacteraceae</taxon>
        <taxon>Campylobacter</taxon>
    </lineage>
</organism>
<proteinExistence type="predicted"/>
<evidence type="ECO:0000256" key="2">
    <source>
        <dbReference type="ARBA" id="ARBA00022485"/>
    </source>
</evidence>
<dbReference type="PANTHER" id="PTHR30426:SF0">
    <property type="entry name" value="4-HYDROXY-3-METHYLBUT-2-ENYL DIPHOSPHATE REDUCTASE"/>
    <property type="match status" value="1"/>
</dbReference>
<protein>
    <submittedName>
        <fullName evidence="6">4-hydroxy-3-methylbut-2-enyl diphosphate reductase</fullName>
    </submittedName>
</protein>
<dbReference type="Proteomes" id="UP000824019">
    <property type="component" value="Unassembled WGS sequence"/>
</dbReference>
<dbReference type="PANTHER" id="PTHR30426">
    <property type="entry name" value="4-HYDROXY-3-METHYLBUT-2-ENYL DIPHOSPHATE REDUCTASE"/>
    <property type="match status" value="1"/>
</dbReference>
<evidence type="ECO:0000256" key="1">
    <source>
        <dbReference type="ARBA" id="ARBA00001966"/>
    </source>
</evidence>
<dbReference type="AlphaFoldDB" id="A0A9E1F9X2"/>
<dbReference type="InterPro" id="IPR003451">
    <property type="entry name" value="LytB/IspH"/>
</dbReference>
<evidence type="ECO:0000256" key="5">
    <source>
        <dbReference type="ARBA" id="ARBA00023014"/>
    </source>
</evidence>
<dbReference type="EMBL" id="JAHAKR010000478">
    <property type="protein sequence ID" value="MBS5830884.1"/>
    <property type="molecule type" value="Genomic_DNA"/>
</dbReference>
<keyword evidence="2" id="KW-0004">4Fe-4S</keyword>
<reference evidence="6" key="1">
    <citation type="submission" date="2021-02" db="EMBL/GenBank/DDBJ databases">
        <title>Infant gut strain persistence is associated with maternal origin, phylogeny, and functional potential including surface adhesion and iron acquisition.</title>
        <authorList>
            <person name="Lou Y.C."/>
        </authorList>
    </citation>
    <scope>NUCLEOTIDE SEQUENCE</scope>
    <source>
        <strain evidence="6">L3_101_000G1_dasL3_101_000G1_concoct_7_sub</strain>
    </source>
</reference>
<keyword evidence="4" id="KW-0408">Iron</keyword>
<evidence type="ECO:0000256" key="4">
    <source>
        <dbReference type="ARBA" id="ARBA00023004"/>
    </source>
</evidence>
<comment type="cofactor">
    <cofactor evidence="1">
        <name>[4Fe-4S] cluster</name>
        <dbReference type="ChEBI" id="CHEBI:49883"/>
    </cofactor>
</comment>